<evidence type="ECO:0000259" key="1">
    <source>
        <dbReference type="Pfam" id="PF13280"/>
    </source>
</evidence>
<dbReference type="InterPro" id="IPR026881">
    <property type="entry name" value="WYL_dom"/>
</dbReference>
<evidence type="ECO:0000313" key="2">
    <source>
        <dbReference type="EMBL" id="KAA2236956.1"/>
    </source>
</evidence>
<dbReference type="CDD" id="cd07177">
    <property type="entry name" value="terB_like"/>
    <property type="match status" value="1"/>
</dbReference>
<protein>
    <recommendedName>
        <fullName evidence="1">WYL domain-containing protein</fullName>
    </recommendedName>
</protein>
<dbReference type="Proteomes" id="UP000323142">
    <property type="component" value="Unassembled WGS sequence"/>
</dbReference>
<proteinExistence type="predicted"/>
<evidence type="ECO:0000313" key="3">
    <source>
        <dbReference type="Proteomes" id="UP000323142"/>
    </source>
</evidence>
<dbReference type="Pfam" id="PF13280">
    <property type="entry name" value="WYL"/>
    <property type="match status" value="1"/>
</dbReference>
<reference evidence="2 3" key="2">
    <citation type="submission" date="2019-09" db="EMBL/GenBank/DDBJ databases">
        <authorList>
            <person name="Jin C."/>
        </authorList>
    </citation>
    <scope>NUCLEOTIDE SEQUENCE [LARGE SCALE GENOMIC DNA]</scope>
    <source>
        <strain evidence="2 3">BN140002</strain>
    </source>
</reference>
<dbReference type="RefSeq" id="WP_149817735.1">
    <property type="nucleotide sequence ID" value="NZ_VUOA01000021.1"/>
</dbReference>
<organism evidence="2 3">
    <name type="scientific">Salinarimonas soli</name>
    <dbReference type="NCBI Taxonomy" id="1638099"/>
    <lineage>
        <taxon>Bacteria</taxon>
        <taxon>Pseudomonadati</taxon>
        <taxon>Pseudomonadota</taxon>
        <taxon>Alphaproteobacteria</taxon>
        <taxon>Hyphomicrobiales</taxon>
        <taxon>Salinarimonadaceae</taxon>
        <taxon>Salinarimonas</taxon>
    </lineage>
</organism>
<keyword evidence="3" id="KW-1185">Reference proteome</keyword>
<name>A0A5B2VE99_9HYPH</name>
<comment type="caution">
    <text evidence="2">The sequence shown here is derived from an EMBL/GenBank/DDBJ whole genome shotgun (WGS) entry which is preliminary data.</text>
</comment>
<accession>A0A5B2VE99</accession>
<dbReference type="EMBL" id="VUOA01000021">
    <property type="protein sequence ID" value="KAA2236956.1"/>
    <property type="molecule type" value="Genomic_DNA"/>
</dbReference>
<sequence>MLADYEALDSWLVMRCGRPLDLPPGFTPRGGARDPSHMLVHGVPRDAVDLGGLAVGISYRDRGGDETARMVRLRRAWLVDGDGYVTAFCELRREPRLFRFSGIVQLVDAQTGEVVTDVLAFMTELGVREPDPNRRAMWESIRLGMRVLMGLAVSDGQVTEDEVQNVVLYADRRAEDFGIMLDEKDCKRVIHIAARLRPDLETAREALREITADPAHARIVVRAMRALSMADDLVCVAENAFFRDLGVAH</sequence>
<feature type="domain" description="WYL" evidence="1">
    <location>
        <begin position="54"/>
        <end position="105"/>
    </location>
</feature>
<reference evidence="2 3" key="1">
    <citation type="submission" date="2019-09" db="EMBL/GenBank/DDBJ databases">
        <title>Salinarimonas rosea gen. nov., sp. nov., a new member of the a-2 subgroup of the Proteobacteria.</title>
        <authorList>
            <person name="Liu J."/>
        </authorList>
    </citation>
    <scope>NUCLEOTIDE SEQUENCE [LARGE SCALE GENOMIC DNA]</scope>
    <source>
        <strain evidence="2 3">BN140002</strain>
    </source>
</reference>
<dbReference type="OrthoDB" id="7173212at2"/>
<dbReference type="InterPro" id="IPR029024">
    <property type="entry name" value="TerB-like"/>
</dbReference>
<dbReference type="Gene3D" id="1.10.3680.10">
    <property type="entry name" value="TerB-like"/>
    <property type="match status" value="1"/>
</dbReference>
<dbReference type="AlphaFoldDB" id="A0A5B2VE99"/>
<dbReference type="SUPFAM" id="SSF158682">
    <property type="entry name" value="TerB-like"/>
    <property type="match status" value="1"/>
</dbReference>
<gene>
    <name evidence="2" type="ORF">F0L46_11835</name>
</gene>